<name>A0ABS2GTJ9_9BURK</name>
<dbReference type="Gene3D" id="3.30.420.280">
    <property type="match status" value="1"/>
</dbReference>
<dbReference type="Pfam" id="PF03237">
    <property type="entry name" value="Terminase_6N"/>
    <property type="match status" value="1"/>
</dbReference>
<sequence>MSNIIWMPHPGSQNLFLSCPVYETLIQGTRGGGKTDCLLMSFAKYVGRGFGPAWTGALFRQTYPQLADVVAKSKRWFYQIFPGAKFNESDYVWTFPTGERLFFRYGDKEDDYWNYHGHEYPWLGFEELTNWKDDSFFSAMLSTCRSSIEGVPKMVRATTNPFGKGHQWVKDRYEIGAHEPGYVIGQAKARTQIFSSIFENSHLLKADPDYIQTLIDLKDPNRRKAWLYGDWDIHVGSFFEEVWDPKTCIVDPFEIPSSWEIWRSFDWGYSAPYACYWLAMNPDGVIYVWKELYGAGDTPGSGTKEDARIVARKIIAMEKSFDRFGYDVRLPLADPSIFSKVGVEKTVASIMWEEGVKWYPAWNAKGSRINGAQTMIQMLADGKLKFFKTCKHAIRTIPALHPSETIPDDVDTTEEDHAYDAIRYGVMRKRRSPDAITTEETPTNDFDYTSNGISMRV</sequence>
<evidence type="ECO:0000313" key="2">
    <source>
        <dbReference type="EMBL" id="MBM6928173.1"/>
    </source>
</evidence>
<proteinExistence type="predicted"/>
<dbReference type="EMBL" id="JACJKX010000003">
    <property type="protein sequence ID" value="MBM6928173.1"/>
    <property type="molecule type" value="Genomic_DNA"/>
</dbReference>
<reference evidence="2 3" key="1">
    <citation type="journal article" date="2021" name="Sci. Rep.">
        <title>The distribution of antibiotic resistance genes in chicken gut microbiota commensals.</title>
        <authorList>
            <person name="Juricova H."/>
            <person name="Matiasovicova J."/>
            <person name="Kubasova T."/>
            <person name="Cejkova D."/>
            <person name="Rychlik I."/>
        </authorList>
    </citation>
    <scope>NUCLEOTIDE SEQUENCE [LARGE SCALE GENOMIC DNA]</scope>
    <source>
        <strain evidence="2 3">An562</strain>
    </source>
</reference>
<gene>
    <name evidence="2" type="ORF">H5985_02670</name>
</gene>
<feature type="region of interest" description="Disordered" evidence="1">
    <location>
        <begin position="434"/>
        <end position="457"/>
    </location>
</feature>
<dbReference type="Proteomes" id="UP000777002">
    <property type="component" value="Unassembled WGS sequence"/>
</dbReference>
<feature type="compositionally biased region" description="Polar residues" evidence="1">
    <location>
        <begin position="438"/>
        <end position="457"/>
    </location>
</feature>
<dbReference type="Gene3D" id="3.40.50.300">
    <property type="entry name" value="P-loop containing nucleotide triphosphate hydrolases"/>
    <property type="match status" value="1"/>
</dbReference>
<accession>A0ABS2GTJ9</accession>
<keyword evidence="3" id="KW-1185">Reference proteome</keyword>
<organism evidence="2 3">
    <name type="scientific">Parasutterella secunda</name>
    <dbReference type="NCBI Taxonomy" id="626947"/>
    <lineage>
        <taxon>Bacteria</taxon>
        <taxon>Pseudomonadati</taxon>
        <taxon>Pseudomonadota</taxon>
        <taxon>Betaproteobacteria</taxon>
        <taxon>Burkholderiales</taxon>
        <taxon>Sutterellaceae</taxon>
        <taxon>Parasutterella</taxon>
    </lineage>
</organism>
<evidence type="ECO:0000313" key="3">
    <source>
        <dbReference type="Proteomes" id="UP000777002"/>
    </source>
</evidence>
<comment type="caution">
    <text evidence="2">The sequence shown here is derived from an EMBL/GenBank/DDBJ whole genome shotgun (WGS) entry which is preliminary data.</text>
</comment>
<protein>
    <submittedName>
        <fullName evidence="2">Terminase</fullName>
    </submittedName>
</protein>
<evidence type="ECO:0000256" key="1">
    <source>
        <dbReference type="SAM" id="MobiDB-lite"/>
    </source>
</evidence>
<dbReference type="InterPro" id="IPR027417">
    <property type="entry name" value="P-loop_NTPase"/>
</dbReference>